<evidence type="ECO:0000256" key="2">
    <source>
        <dbReference type="PROSITE-ProRule" id="PRU00703"/>
    </source>
</evidence>
<dbReference type="HOGENOM" id="CLU_854208_0_0_2"/>
<dbReference type="PROSITE" id="PS51371">
    <property type="entry name" value="CBS"/>
    <property type="match status" value="2"/>
</dbReference>
<dbReference type="InterPro" id="IPR046342">
    <property type="entry name" value="CBS_dom_sf"/>
</dbReference>
<dbReference type="AlphaFoldDB" id="A8AC43"/>
<name>A8AC43_IGNH4</name>
<accession>A8AC43</accession>
<dbReference type="eggNOG" id="arCOG00602">
    <property type="taxonomic scope" value="Archaea"/>
</dbReference>
<dbReference type="Proteomes" id="UP000000262">
    <property type="component" value="Chromosome"/>
</dbReference>
<dbReference type="SUPFAM" id="SSF54631">
    <property type="entry name" value="CBS-domain pair"/>
    <property type="match status" value="2"/>
</dbReference>
<dbReference type="CDD" id="cd02205">
    <property type="entry name" value="CBS_pair_SF"/>
    <property type="match status" value="2"/>
</dbReference>
<protein>
    <submittedName>
        <fullName evidence="4">CBS domain containing protein</fullName>
    </submittedName>
</protein>
<keyword evidence="1 2" id="KW-0129">CBS domain</keyword>
<proteinExistence type="predicted"/>
<keyword evidence="5" id="KW-1185">Reference proteome</keyword>
<reference evidence="4 5" key="1">
    <citation type="journal article" date="2008" name="Genome Biol.">
        <title>A genomic analysis of the archaeal system Ignicoccus hospitalis-Nanoarchaeum equitans.</title>
        <authorList>
            <person name="Podar M."/>
            <person name="Anderson I."/>
            <person name="Makarova K.S."/>
            <person name="Elkins J.G."/>
            <person name="Ivanova N."/>
            <person name="Wall M.A."/>
            <person name="Lykidis A."/>
            <person name="Mavromatis K."/>
            <person name="Sun H."/>
            <person name="Hudson M.E."/>
            <person name="Chen W."/>
            <person name="Deciu C."/>
            <person name="Hutchison D."/>
            <person name="Eads J.R."/>
            <person name="Anderson A."/>
            <person name="Fernandes F."/>
            <person name="Szeto E."/>
            <person name="Lapidus A."/>
            <person name="Kyrpides N.C."/>
            <person name="Saier M.H.Jr."/>
            <person name="Richardson P.M."/>
            <person name="Rachel R."/>
            <person name="Huber H."/>
            <person name="Eisen J.A."/>
            <person name="Koonin E.V."/>
            <person name="Keller M."/>
            <person name="Stetter K.O."/>
        </authorList>
    </citation>
    <scope>NUCLEOTIDE SEQUENCE [LARGE SCALE GENOMIC DNA]</scope>
    <source>
        <strain evidence="5">KIN4/I / DSM 18386 / JCM 14125</strain>
    </source>
</reference>
<dbReference type="KEGG" id="iho:Igni_1319"/>
<evidence type="ECO:0000313" key="4">
    <source>
        <dbReference type="EMBL" id="ABU82495.1"/>
    </source>
</evidence>
<dbReference type="InterPro" id="IPR051257">
    <property type="entry name" value="Diverse_CBS-Domain"/>
</dbReference>
<gene>
    <name evidence="4" type="ordered locus">Igni_1319</name>
</gene>
<dbReference type="STRING" id="453591.Igni_1319"/>
<dbReference type="PhylomeDB" id="A8AC43"/>
<evidence type="ECO:0000259" key="3">
    <source>
        <dbReference type="PROSITE" id="PS51371"/>
    </source>
</evidence>
<evidence type="ECO:0000256" key="1">
    <source>
        <dbReference type="ARBA" id="ARBA00023122"/>
    </source>
</evidence>
<organism evidence="4 5">
    <name type="scientific">Ignicoccus hospitalis (strain KIN4/I / DSM 18386 / JCM 14125)</name>
    <dbReference type="NCBI Taxonomy" id="453591"/>
    <lineage>
        <taxon>Archaea</taxon>
        <taxon>Thermoproteota</taxon>
        <taxon>Thermoprotei</taxon>
        <taxon>Desulfurococcales</taxon>
        <taxon>Desulfurococcaceae</taxon>
        <taxon>Ignicoccus</taxon>
    </lineage>
</organism>
<dbReference type="EMBL" id="CP000816">
    <property type="protein sequence ID" value="ABU82495.1"/>
    <property type="molecule type" value="Genomic_DNA"/>
</dbReference>
<feature type="domain" description="CBS" evidence="3">
    <location>
        <begin position="253"/>
        <end position="311"/>
    </location>
</feature>
<feature type="domain" description="CBS" evidence="3">
    <location>
        <begin position="112"/>
        <end position="168"/>
    </location>
</feature>
<evidence type="ECO:0000313" key="5">
    <source>
        <dbReference type="Proteomes" id="UP000000262"/>
    </source>
</evidence>
<dbReference type="SMR" id="A8AC43"/>
<dbReference type="PANTHER" id="PTHR43080:SF2">
    <property type="entry name" value="CBS DOMAIN-CONTAINING PROTEIN"/>
    <property type="match status" value="1"/>
</dbReference>
<dbReference type="SMART" id="SM00116">
    <property type="entry name" value="CBS"/>
    <property type="match status" value="3"/>
</dbReference>
<dbReference type="Pfam" id="PF00571">
    <property type="entry name" value="CBS"/>
    <property type="match status" value="3"/>
</dbReference>
<dbReference type="PANTHER" id="PTHR43080">
    <property type="entry name" value="CBS DOMAIN-CONTAINING PROTEIN CBSX3, MITOCHONDRIAL"/>
    <property type="match status" value="1"/>
</dbReference>
<dbReference type="InterPro" id="IPR000644">
    <property type="entry name" value="CBS_dom"/>
</dbReference>
<dbReference type="Gene3D" id="3.10.580.10">
    <property type="entry name" value="CBS-domain"/>
    <property type="match status" value="2"/>
</dbReference>
<sequence>MGRKDGVDILPERVKEVKVKEEKKAVLLPEEVPEELTLGKALQVREAARAPAVVVYNKHELLVNLKPLVRKTDEEVIPVLRDPYTKRTDGFLTQFELMVPTSHRSRFSVLDFMHEFPMFKPDDDLLRVVRELEDKRVRGAPVVDEEGKLLGVVDYFDLLRLLKHHLPGEPELKVKDVMRTGEEYAIDWNEKVNKAWHKLINKFLPGLVVVAKDEENKVKGIITYKEFVKTNRWFIHREGEHMSVPMAKVKTIMMRGVPSLSPEDSVTVALDKFLVFREPVIPVVDEEGRYVGALFVEDLVRALARLPRKAVEKSETVEVREKEAS</sequence>